<evidence type="ECO:0000256" key="3">
    <source>
        <dbReference type="ARBA" id="ARBA00022801"/>
    </source>
</evidence>
<evidence type="ECO:0000256" key="1">
    <source>
        <dbReference type="ARBA" id="ARBA00011063"/>
    </source>
</evidence>
<evidence type="ECO:0000256" key="4">
    <source>
        <dbReference type="ARBA" id="ARBA00022912"/>
    </source>
</evidence>
<accession>A0ABV2KU85</accession>
<gene>
    <name evidence="7" type="ORF">ABID56_001228</name>
</gene>
<dbReference type="SMART" id="SM00226">
    <property type="entry name" value="LMWPc"/>
    <property type="match status" value="1"/>
</dbReference>
<dbReference type="InterPro" id="IPR023485">
    <property type="entry name" value="Ptyr_pPase"/>
</dbReference>
<protein>
    <recommendedName>
        <fullName evidence="2">protein-tyrosine-phosphatase</fullName>
        <ecNumber evidence="2">3.1.3.48</ecNumber>
    </recommendedName>
</protein>
<keyword evidence="8" id="KW-1185">Reference proteome</keyword>
<dbReference type="InterPro" id="IPR050438">
    <property type="entry name" value="LMW_PTPase"/>
</dbReference>
<dbReference type="SUPFAM" id="SSF52788">
    <property type="entry name" value="Phosphotyrosine protein phosphatases I"/>
    <property type="match status" value="1"/>
</dbReference>
<dbReference type="PANTHER" id="PTHR11717">
    <property type="entry name" value="LOW MOLECULAR WEIGHT PROTEIN TYROSINE PHOSPHATASE"/>
    <property type="match status" value="1"/>
</dbReference>
<comment type="catalytic activity">
    <reaction evidence="5">
        <text>O-phospho-L-tyrosyl-[protein] + H2O = L-tyrosyl-[protein] + phosphate</text>
        <dbReference type="Rhea" id="RHEA:10684"/>
        <dbReference type="Rhea" id="RHEA-COMP:10136"/>
        <dbReference type="Rhea" id="RHEA-COMP:20101"/>
        <dbReference type="ChEBI" id="CHEBI:15377"/>
        <dbReference type="ChEBI" id="CHEBI:43474"/>
        <dbReference type="ChEBI" id="CHEBI:46858"/>
        <dbReference type="ChEBI" id="CHEBI:61978"/>
        <dbReference type="EC" id="3.1.3.48"/>
    </reaction>
</comment>
<dbReference type="InterPro" id="IPR036196">
    <property type="entry name" value="Ptyr_pPase_sf"/>
</dbReference>
<organism evidence="7 8">
    <name type="scientific">Alkalibacillus flavidus</name>
    <dbReference type="NCBI Taxonomy" id="546021"/>
    <lineage>
        <taxon>Bacteria</taxon>
        <taxon>Bacillati</taxon>
        <taxon>Bacillota</taxon>
        <taxon>Bacilli</taxon>
        <taxon>Bacillales</taxon>
        <taxon>Bacillaceae</taxon>
        <taxon>Alkalibacillus</taxon>
    </lineage>
</organism>
<reference evidence="7 8" key="1">
    <citation type="submission" date="2024-06" db="EMBL/GenBank/DDBJ databases">
        <title>Genomic Encyclopedia of Type Strains, Phase IV (KMG-IV): sequencing the most valuable type-strain genomes for metagenomic binning, comparative biology and taxonomic classification.</title>
        <authorList>
            <person name="Goeker M."/>
        </authorList>
    </citation>
    <scope>NUCLEOTIDE SEQUENCE [LARGE SCALE GENOMIC DNA]</scope>
    <source>
        <strain evidence="7 8">DSM 23520</strain>
    </source>
</reference>
<dbReference type="EC" id="3.1.3.48" evidence="2"/>
<keyword evidence="4" id="KW-0904">Protein phosphatase</keyword>
<dbReference type="RefSeq" id="WP_354219730.1">
    <property type="nucleotide sequence ID" value="NZ_JBEPMX010000005.1"/>
</dbReference>
<feature type="domain" description="Phosphotyrosine protein phosphatase I" evidence="6">
    <location>
        <begin position="2"/>
        <end position="149"/>
    </location>
</feature>
<dbReference type="Proteomes" id="UP001549167">
    <property type="component" value="Unassembled WGS sequence"/>
</dbReference>
<evidence type="ECO:0000256" key="2">
    <source>
        <dbReference type="ARBA" id="ARBA00013064"/>
    </source>
</evidence>
<evidence type="ECO:0000256" key="5">
    <source>
        <dbReference type="ARBA" id="ARBA00051722"/>
    </source>
</evidence>
<sequence length="158" mass="18019">MIKVLFVCLGNICRSPMAEAVFADMVSRKGLDDQFVVDSAGTSDYHIGESPHEGTITQLKQHHINSNGMVGRQIKSDDYKYFDYIMVMDEKNLRDVISRQTGDHQPVIKKLLDYLPEEDVSDVPDPYFEGGFDYTYDLVKRACKHLLDDILTEHDVSN</sequence>
<evidence type="ECO:0000259" key="6">
    <source>
        <dbReference type="SMART" id="SM00226"/>
    </source>
</evidence>
<comment type="caution">
    <text evidence="7">The sequence shown here is derived from an EMBL/GenBank/DDBJ whole genome shotgun (WGS) entry which is preliminary data.</text>
</comment>
<evidence type="ECO:0000313" key="8">
    <source>
        <dbReference type="Proteomes" id="UP001549167"/>
    </source>
</evidence>
<evidence type="ECO:0000313" key="7">
    <source>
        <dbReference type="EMBL" id="MET3683137.1"/>
    </source>
</evidence>
<dbReference type="EMBL" id="JBEPMX010000005">
    <property type="protein sequence ID" value="MET3683137.1"/>
    <property type="molecule type" value="Genomic_DNA"/>
</dbReference>
<dbReference type="PRINTS" id="PR00719">
    <property type="entry name" value="LMWPTPASE"/>
</dbReference>
<dbReference type="InterPro" id="IPR017867">
    <property type="entry name" value="Tyr_phospatase_low_mol_wt"/>
</dbReference>
<keyword evidence="3 7" id="KW-0378">Hydrolase</keyword>
<proteinExistence type="inferred from homology"/>
<dbReference type="GO" id="GO:0004725">
    <property type="term" value="F:protein tyrosine phosphatase activity"/>
    <property type="evidence" value="ECO:0007669"/>
    <property type="project" value="UniProtKB-EC"/>
</dbReference>
<comment type="similarity">
    <text evidence="1">Belongs to the low molecular weight phosphotyrosine protein phosphatase family.</text>
</comment>
<dbReference type="Pfam" id="PF01451">
    <property type="entry name" value="LMWPc"/>
    <property type="match status" value="1"/>
</dbReference>
<name>A0ABV2KU85_9BACI</name>
<dbReference type="CDD" id="cd16343">
    <property type="entry name" value="LMWPTP"/>
    <property type="match status" value="1"/>
</dbReference>
<dbReference type="Gene3D" id="3.40.50.2300">
    <property type="match status" value="1"/>
</dbReference>
<dbReference type="PANTHER" id="PTHR11717:SF7">
    <property type="entry name" value="LOW MOLECULAR WEIGHT PHOSPHOTYROSINE PROTEIN PHOSPHATASE"/>
    <property type="match status" value="1"/>
</dbReference>